<dbReference type="HOGENOM" id="CLU_2718427_0_0_3"/>
<accession>K9TE69</accession>
<sequence>MMILTFGCRNPTLALPLLRGGDRKVLTFGCRNPTLTLPLLRGGDWKEGSHFWVLEPHPNPPLAKGRGLEGLT</sequence>
<keyword evidence="2" id="KW-1185">Reference proteome</keyword>
<reference evidence="1 2" key="1">
    <citation type="submission" date="2012-06" db="EMBL/GenBank/DDBJ databases">
        <title>Finished chromosome of genome of Oscillatoria acuminata PCC 6304.</title>
        <authorList>
            <consortium name="US DOE Joint Genome Institute"/>
            <person name="Gugger M."/>
            <person name="Coursin T."/>
            <person name="Rippka R."/>
            <person name="Tandeau De Marsac N."/>
            <person name="Huntemann M."/>
            <person name="Wei C.-L."/>
            <person name="Han J."/>
            <person name="Detter J.C."/>
            <person name="Han C."/>
            <person name="Tapia R."/>
            <person name="Davenport K."/>
            <person name="Daligault H."/>
            <person name="Erkkila T."/>
            <person name="Gu W."/>
            <person name="Munk A.C.C."/>
            <person name="Teshima H."/>
            <person name="Xu Y."/>
            <person name="Chain P."/>
            <person name="Chen A."/>
            <person name="Krypides N."/>
            <person name="Mavromatis K."/>
            <person name="Markowitz V."/>
            <person name="Szeto E."/>
            <person name="Ivanova N."/>
            <person name="Mikhailova N."/>
            <person name="Ovchinnikova G."/>
            <person name="Pagani I."/>
            <person name="Pati A."/>
            <person name="Goodwin L."/>
            <person name="Peters L."/>
            <person name="Pitluck S."/>
            <person name="Woyke T."/>
            <person name="Kerfeld C."/>
        </authorList>
    </citation>
    <scope>NUCLEOTIDE SEQUENCE [LARGE SCALE GENOMIC DNA]</scope>
    <source>
        <strain evidence="1 2">PCC 6304</strain>
    </source>
</reference>
<name>K9TE69_9CYAN</name>
<dbReference type="AlphaFoldDB" id="K9TE69"/>
<protein>
    <submittedName>
        <fullName evidence="1">Uncharacterized protein</fullName>
    </submittedName>
</protein>
<proteinExistence type="predicted"/>
<dbReference type="InParanoid" id="K9TE69"/>
<dbReference type="Proteomes" id="UP000010367">
    <property type="component" value="Chromosome"/>
</dbReference>
<evidence type="ECO:0000313" key="2">
    <source>
        <dbReference type="Proteomes" id="UP000010367"/>
    </source>
</evidence>
<gene>
    <name evidence="1" type="ORF">Oscil6304_1472</name>
</gene>
<organism evidence="1 2">
    <name type="scientific">Oscillatoria acuminata PCC 6304</name>
    <dbReference type="NCBI Taxonomy" id="56110"/>
    <lineage>
        <taxon>Bacteria</taxon>
        <taxon>Bacillati</taxon>
        <taxon>Cyanobacteriota</taxon>
        <taxon>Cyanophyceae</taxon>
        <taxon>Oscillatoriophycideae</taxon>
        <taxon>Oscillatoriales</taxon>
        <taxon>Oscillatoriaceae</taxon>
        <taxon>Oscillatoria</taxon>
    </lineage>
</organism>
<dbReference type="STRING" id="56110.Oscil6304_1472"/>
<dbReference type="EMBL" id="CP003607">
    <property type="protein sequence ID" value="AFY81177.1"/>
    <property type="molecule type" value="Genomic_DNA"/>
</dbReference>
<dbReference type="KEGG" id="oac:Oscil6304_1472"/>
<evidence type="ECO:0000313" key="1">
    <source>
        <dbReference type="EMBL" id="AFY81177.1"/>
    </source>
</evidence>